<gene>
    <name evidence="8" type="ORF">MOBT1_000017</name>
</gene>
<keyword evidence="3" id="KW-0645">Protease</keyword>
<accession>A0AAF0IQA9</accession>
<evidence type="ECO:0000256" key="7">
    <source>
        <dbReference type="ARBA" id="ARBA00048461"/>
    </source>
</evidence>
<evidence type="ECO:0000256" key="2">
    <source>
        <dbReference type="ARBA" id="ARBA00022645"/>
    </source>
</evidence>
<dbReference type="InterPro" id="IPR001563">
    <property type="entry name" value="Peptidase_S10"/>
</dbReference>
<dbReference type="Proteomes" id="UP001214603">
    <property type="component" value="Chromosome 1"/>
</dbReference>
<evidence type="ECO:0000256" key="1">
    <source>
        <dbReference type="ARBA" id="ARBA00009431"/>
    </source>
</evidence>
<keyword evidence="5" id="KW-0325">Glycoprotein</keyword>
<keyword evidence="9" id="KW-1185">Reference proteome</keyword>
<sequence>MYIPYIAHEIYRHPYNASGINLQGIAINDPLFTTMFLGEQAPAFEYFEQYHKVMGLNSSSVERVRGLAKKLGVETYVRDNLHYPPKGPIHVPSSWNASESVWDSINSIATKTNSCFSVYDIKPNCGSKQDPLGMPLNSQKALKRNFINDTPGLKRAIHVDESKAWTECTDDNVFQGAARHDDSSPPPDRSVLPGVIEKSRRTVIQHGTYDYVLIANGTALAIQNMTWHGQMGFQHKPDVPFKVDGKVRGMMREERGLSFFLVDGSGHMVPQFKPKTAYKLQQYLLGQVTRDDLD</sequence>
<comment type="similarity">
    <text evidence="1">Belongs to the peptidase S10 family.</text>
</comment>
<dbReference type="AlphaFoldDB" id="A0AAF0IQA9"/>
<evidence type="ECO:0000256" key="6">
    <source>
        <dbReference type="ARBA" id="ARBA00047591"/>
    </source>
</evidence>
<dbReference type="SUPFAM" id="SSF53474">
    <property type="entry name" value="alpha/beta-Hydrolases"/>
    <property type="match status" value="1"/>
</dbReference>
<dbReference type="InterPro" id="IPR029058">
    <property type="entry name" value="AB_hydrolase_fold"/>
</dbReference>
<evidence type="ECO:0000256" key="5">
    <source>
        <dbReference type="ARBA" id="ARBA00023180"/>
    </source>
</evidence>
<evidence type="ECO:0000256" key="3">
    <source>
        <dbReference type="ARBA" id="ARBA00022670"/>
    </source>
</evidence>
<organism evidence="8 9">
    <name type="scientific">Malassezia obtusa</name>
    <dbReference type="NCBI Taxonomy" id="76774"/>
    <lineage>
        <taxon>Eukaryota</taxon>
        <taxon>Fungi</taxon>
        <taxon>Dikarya</taxon>
        <taxon>Basidiomycota</taxon>
        <taxon>Ustilaginomycotina</taxon>
        <taxon>Malasseziomycetes</taxon>
        <taxon>Malasseziales</taxon>
        <taxon>Malasseziaceae</taxon>
        <taxon>Malassezia</taxon>
    </lineage>
</organism>
<name>A0AAF0IQA9_9BASI</name>
<dbReference type="Pfam" id="PF00450">
    <property type="entry name" value="Peptidase_S10"/>
    <property type="match status" value="1"/>
</dbReference>
<dbReference type="EC" id="3.4.16.6" evidence="8"/>
<protein>
    <submittedName>
        <fullName evidence="8">Carboxypeptidase D</fullName>
        <ecNumber evidence="8">3.4.16.6</ecNumber>
    </submittedName>
</protein>
<reference evidence="8" key="1">
    <citation type="submission" date="2023-03" db="EMBL/GenBank/DDBJ databases">
        <title>Mating type loci evolution in Malassezia.</title>
        <authorList>
            <person name="Coelho M.A."/>
        </authorList>
    </citation>
    <scope>NUCLEOTIDE SEQUENCE</scope>
    <source>
        <strain evidence="8">CBS 7876</strain>
    </source>
</reference>
<comment type="catalytic activity">
    <reaction evidence="6">
        <text>a diacylglycerol + H2O = a monoacylglycerol + a fatty acid + H(+)</text>
        <dbReference type="Rhea" id="RHEA:32731"/>
        <dbReference type="ChEBI" id="CHEBI:15377"/>
        <dbReference type="ChEBI" id="CHEBI:15378"/>
        <dbReference type="ChEBI" id="CHEBI:17408"/>
        <dbReference type="ChEBI" id="CHEBI:18035"/>
        <dbReference type="ChEBI" id="CHEBI:28868"/>
    </reaction>
</comment>
<dbReference type="GO" id="GO:0006508">
    <property type="term" value="P:proteolysis"/>
    <property type="evidence" value="ECO:0007669"/>
    <property type="project" value="UniProtKB-KW"/>
</dbReference>
<proteinExistence type="inferred from homology"/>
<dbReference type="EMBL" id="CP119934">
    <property type="protein sequence ID" value="WFD01355.1"/>
    <property type="molecule type" value="Genomic_DNA"/>
</dbReference>
<dbReference type="GO" id="GO:0004185">
    <property type="term" value="F:serine-type carboxypeptidase activity"/>
    <property type="evidence" value="ECO:0007669"/>
    <property type="project" value="UniProtKB-EC"/>
</dbReference>
<evidence type="ECO:0000313" key="8">
    <source>
        <dbReference type="EMBL" id="WFD01355.1"/>
    </source>
</evidence>
<evidence type="ECO:0000256" key="4">
    <source>
        <dbReference type="ARBA" id="ARBA00022801"/>
    </source>
</evidence>
<evidence type="ECO:0000313" key="9">
    <source>
        <dbReference type="Proteomes" id="UP001214603"/>
    </source>
</evidence>
<keyword evidence="2 8" id="KW-0121">Carboxypeptidase</keyword>
<dbReference type="Gene3D" id="3.40.50.1820">
    <property type="entry name" value="alpha/beta hydrolase"/>
    <property type="match status" value="1"/>
</dbReference>
<keyword evidence="4 8" id="KW-0378">Hydrolase</keyword>
<comment type="catalytic activity">
    <reaction evidence="7">
        <text>a monoacylglycerol + H2O = glycerol + a fatty acid + H(+)</text>
        <dbReference type="Rhea" id="RHEA:15245"/>
        <dbReference type="ChEBI" id="CHEBI:15377"/>
        <dbReference type="ChEBI" id="CHEBI:15378"/>
        <dbReference type="ChEBI" id="CHEBI:17408"/>
        <dbReference type="ChEBI" id="CHEBI:17754"/>
        <dbReference type="ChEBI" id="CHEBI:28868"/>
    </reaction>
</comment>